<dbReference type="GO" id="GO:0008289">
    <property type="term" value="F:lipid binding"/>
    <property type="evidence" value="ECO:0007669"/>
    <property type="project" value="UniProtKB-KW"/>
</dbReference>
<keyword evidence="2" id="KW-0446">Lipid-binding</keyword>
<dbReference type="RefSeq" id="WP_010766815.1">
    <property type="nucleotide sequence ID" value="NZ_ASWE01000005.1"/>
</dbReference>
<dbReference type="PANTHER" id="PTHR33434:SF3">
    <property type="entry name" value="DEGV DOMAIN-CONTAINING PROTEIN YITS"/>
    <property type="match status" value="1"/>
</dbReference>
<dbReference type="Gene3D" id="3.40.50.10440">
    <property type="entry name" value="Dihydroxyacetone kinase, domain 1"/>
    <property type="match status" value="1"/>
</dbReference>
<comment type="caution">
    <text evidence="3">The sequence shown here is derived from an EMBL/GenBank/DDBJ whole genome shotgun (WGS) entry which is preliminary data.</text>
</comment>
<evidence type="ECO:0000313" key="4">
    <source>
        <dbReference type="Proteomes" id="UP000013785"/>
    </source>
</evidence>
<dbReference type="OrthoDB" id="9780660at2"/>
<dbReference type="Pfam" id="PF02645">
    <property type="entry name" value="DegV"/>
    <property type="match status" value="1"/>
</dbReference>
<dbReference type="STRING" id="154621.RV11_GL002306"/>
<dbReference type="AlphaFoldDB" id="R3X598"/>
<protein>
    <submittedName>
        <fullName evidence="3">DegV family EDD domain-containing protein</fullName>
    </submittedName>
</protein>
<dbReference type="InterPro" id="IPR003797">
    <property type="entry name" value="DegV"/>
</dbReference>
<dbReference type="PANTHER" id="PTHR33434">
    <property type="entry name" value="DEGV DOMAIN-CONTAINING PROTEIN DR_1986-RELATED"/>
    <property type="match status" value="1"/>
</dbReference>
<comment type="function">
    <text evidence="1">May bind long-chain fatty acids, such as palmitate, and may play a role in lipid transport or fatty acid metabolism.</text>
</comment>
<keyword evidence="4" id="KW-1185">Reference proteome</keyword>
<evidence type="ECO:0000256" key="2">
    <source>
        <dbReference type="ARBA" id="ARBA00023121"/>
    </source>
</evidence>
<dbReference type="SUPFAM" id="SSF82549">
    <property type="entry name" value="DAK1/DegV-like"/>
    <property type="match status" value="1"/>
</dbReference>
<accession>R3X598</accession>
<dbReference type="Proteomes" id="UP000013785">
    <property type="component" value="Unassembled WGS sequence"/>
</dbReference>
<dbReference type="Gene3D" id="2.20.28.50">
    <property type="entry name" value="degv family protein"/>
    <property type="match status" value="1"/>
</dbReference>
<dbReference type="NCBIfam" id="TIGR00762">
    <property type="entry name" value="DegV"/>
    <property type="match status" value="1"/>
</dbReference>
<name>R3X598_9ENTE</name>
<dbReference type="InterPro" id="IPR050270">
    <property type="entry name" value="DegV_domain_contain"/>
</dbReference>
<gene>
    <name evidence="3" type="ORF">UC3_00128</name>
</gene>
<evidence type="ECO:0000256" key="1">
    <source>
        <dbReference type="ARBA" id="ARBA00003238"/>
    </source>
</evidence>
<dbReference type="PROSITE" id="PS51482">
    <property type="entry name" value="DEGV"/>
    <property type="match status" value="1"/>
</dbReference>
<dbReference type="EMBL" id="AJAT01000005">
    <property type="protein sequence ID" value="EOL49225.1"/>
    <property type="molecule type" value="Genomic_DNA"/>
</dbReference>
<dbReference type="PATRIC" id="fig|1158610.3.peg.104"/>
<dbReference type="eggNOG" id="COG1307">
    <property type="taxonomic scope" value="Bacteria"/>
</dbReference>
<dbReference type="Gene3D" id="3.30.1180.10">
    <property type="match status" value="1"/>
</dbReference>
<proteinExistence type="predicted"/>
<evidence type="ECO:0000313" key="3">
    <source>
        <dbReference type="EMBL" id="EOL49225.1"/>
    </source>
</evidence>
<organism evidence="3 4">
    <name type="scientific">Enterococcus phoeniculicola ATCC BAA-412</name>
    <dbReference type="NCBI Taxonomy" id="1158610"/>
    <lineage>
        <taxon>Bacteria</taxon>
        <taxon>Bacillati</taxon>
        <taxon>Bacillota</taxon>
        <taxon>Bacilli</taxon>
        <taxon>Lactobacillales</taxon>
        <taxon>Enterococcaceae</taxon>
        <taxon>Enterococcus</taxon>
    </lineage>
</organism>
<dbReference type="InterPro" id="IPR043168">
    <property type="entry name" value="DegV_C"/>
</dbReference>
<reference evidence="3 4" key="1">
    <citation type="submission" date="2013-02" db="EMBL/GenBank/DDBJ databases">
        <title>The Genome Sequence of Enterococcus phoeniculicola BAA-412.</title>
        <authorList>
            <consortium name="The Broad Institute Genome Sequencing Platform"/>
            <consortium name="The Broad Institute Genome Sequencing Center for Infectious Disease"/>
            <person name="Earl A.M."/>
            <person name="Gilmore M.S."/>
            <person name="Lebreton F."/>
            <person name="Walker B."/>
            <person name="Young S.K."/>
            <person name="Zeng Q."/>
            <person name="Gargeya S."/>
            <person name="Fitzgerald M."/>
            <person name="Haas B."/>
            <person name="Abouelleil A."/>
            <person name="Alvarado L."/>
            <person name="Arachchi H.M."/>
            <person name="Berlin A.M."/>
            <person name="Chapman S.B."/>
            <person name="Dewar J."/>
            <person name="Goldberg J."/>
            <person name="Griggs A."/>
            <person name="Gujja S."/>
            <person name="Hansen M."/>
            <person name="Howarth C."/>
            <person name="Imamovic A."/>
            <person name="Larimer J."/>
            <person name="McCowan C."/>
            <person name="Murphy C."/>
            <person name="Neiman D."/>
            <person name="Pearson M."/>
            <person name="Priest M."/>
            <person name="Roberts A."/>
            <person name="Saif S."/>
            <person name="Shea T."/>
            <person name="Sisk P."/>
            <person name="Sykes S."/>
            <person name="Wortman J."/>
            <person name="Nusbaum C."/>
            <person name="Birren B."/>
        </authorList>
    </citation>
    <scope>NUCLEOTIDE SEQUENCE [LARGE SCALE GENOMIC DNA]</scope>
    <source>
        <strain evidence="3 4">ATCC BAA-412</strain>
    </source>
</reference>
<sequence length="287" mass="31931">MYQIITDSCCDLPYEVLEEHKIAFIPMFITLDGKEYVDDLGKSFNQEDFLEKIKEGGQPSTTQINVGRYLEYFKEYADKNISLLYVAFSSGLSGSYNSARQAIEMLKEEYDEVPIHIVDSKAASLGEGILVLEADRLRQEGKSIEETVDWLEENKGKVHSWVTVNDLKHLERGGRISKTAAALGGLLNVKPIINVSPEGKLQNVDKVRGRNRALKTVVDETMKTIVAPLSQTIYIAYAGDKEAAEKVKEQLLETKNVKGVICYPLGPTITSHTGYGCIAVFSMGITR</sequence>
<dbReference type="HOGENOM" id="CLU_048251_4_1_9"/>